<proteinExistence type="inferred from homology"/>
<dbReference type="KEGG" id="apln:108744220"/>
<evidence type="ECO:0000256" key="2">
    <source>
        <dbReference type="ARBA" id="ARBA00020581"/>
    </source>
</evidence>
<evidence type="ECO:0000313" key="7">
    <source>
        <dbReference type="Proteomes" id="UP000192223"/>
    </source>
</evidence>
<sequence length="258" mass="29080">MLKINRIVVIAARFTQQGIRLSCKTSQECTSPFSNPKLIIPKVNLLIVREYAKGKDKKKDKGKTQVKFNESEIAEFVNVDSVKNQMQKAIDDLKNDFVKQLSLRSSAGAIDSLKVTFDGKDYTLQELAQIIRKNPKTLVVNMHVFPQAIPAVLTALKNSGMNLNPQQDGTTLYIPIPKVTREHRETLAKNAKSLFVKYRDAIKDVKNKEIKSLKKKKTASEDQLKVVEQQVATLTDSYILEAEKVYNSKTGELLGEKE</sequence>
<protein>
    <recommendedName>
        <fullName evidence="2">Ribosome-recycling factor, mitochondrial</fullName>
    </recommendedName>
    <alternativeName>
        <fullName evidence="4">Ribosome-releasing factor, mitochondrial</fullName>
    </alternativeName>
</protein>
<dbReference type="GO" id="GO:0005739">
    <property type="term" value="C:mitochondrion"/>
    <property type="evidence" value="ECO:0007669"/>
    <property type="project" value="TreeGrafter"/>
</dbReference>
<dbReference type="RefSeq" id="XP_018335368.1">
    <property type="nucleotide sequence ID" value="XM_018479866.2"/>
</dbReference>
<dbReference type="FunCoup" id="A0A1W4XSC9">
    <property type="interactions" value="435"/>
</dbReference>
<dbReference type="Proteomes" id="UP000192223">
    <property type="component" value="Unplaced"/>
</dbReference>
<comment type="similarity">
    <text evidence="1">Belongs to the RRF family.</text>
</comment>
<reference evidence="8" key="1">
    <citation type="submission" date="2025-08" db="UniProtKB">
        <authorList>
            <consortium name="RefSeq"/>
        </authorList>
    </citation>
    <scope>IDENTIFICATION</scope>
    <source>
        <tissue evidence="8">Entire body</tissue>
    </source>
</reference>
<dbReference type="InterPro" id="IPR002661">
    <property type="entry name" value="Ribosome_recyc_fac"/>
</dbReference>
<dbReference type="InParanoid" id="A0A1W4XSC9"/>
<keyword evidence="5" id="KW-0175">Coiled coil</keyword>
<evidence type="ECO:0000313" key="8">
    <source>
        <dbReference type="RefSeq" id="XP_018335368.1"/>
    </source>
</evidence>
<dbReference type="AlphaFoldDB" id="A0A1W4XSC9"/>
<dbReference type="CTD" id="39067"/>
<accession>A0A1W4XSC9</accession>
<evidence type="ECO:0000256" key="5">
    <source>
        <dbReference type="SAM" id="Coils"/>
    </source>
</evidence>
<organism evidence="7 8">
    <name type="scientific">Agrilus planipennis</name>
    <name type="common">Emerald ash borer</name>
    <name type="synonym">Agrilus marcopoli</name>
    <dbReference type="NCBI Taxonomy" id="224129"/>
    <lineage>
        <taxon>Eukaryota</taxon>
        <taxon>Metazoa</taxon>
        <taxon>Ecdysozoa</taxon>
        <taxon>Arthropoda</taxon>
        <taxon>Hexapoda</taxon>
        <taxon>Insecta</taxon>
        <taxon>Pterygota</taxon>
        <taxon>Neoptera</taxon>
        <taxon>Endopterygota</taxon>
        <taxon>Coleoptera</taxon>
        <taxon>Polyphaga</taxon>
        <taxon>Elateriformia</taxon>
        <taxon>Buprestoidea</taxon>
        <taxon>Buprestidae</taxon>
        <taxon>Agrilinae</taxon>
        <taxon>Agrilus</taxon>
    </lineage>
</organism>
<evidence type="ECO:0000256" key="3">
    <source>
        <dbReference type="ARBA" id="ARBA00022917"/>
    </source>
</evidence>
<dbReference type="STRING" id="224129.A0A1W4XSC9"/>
<evidence type="ECO:0000256" key="1">
    <source>
        <dbReference type="ARBA" id="ARBA00005912"/>
    </source>
</evidence>
<dbReference type="Gene3D" id="1.10.132.20">
    <property type="entry name" value="Ribosome-recycling factor"/>
    <property type="match status" value="1"/>
</dbReference>
<dbReference type="PANTHER" id="PTHR20982:SF3">
    <property type="entry name" value="MITOCHONDRIAL RIBOSOME RECYCLING FACTOR PSEUDO 1"/>
    <property type="match status" value="1"/>
</dbReference>
<dbReference type="FunFam" id="3.30.1360.40:FF:000001">
    <property type="entry name" value="Ribosome-recycling factor"/>
    <property type="match status" value="1"/>
</dbReference>
<dbReference type="InterPro" id="IPR036191">
    <property type="entry name" value="RRF_sf"/>
</dbReference>
<dbReference type="SUPFAM" id="SSF55194">
    <property type="entry name" value="Ribosome recycling factor, RRF"/>
    <property type="match status" value="1"/>
</dbReference>
<dbReference type="GO" id="GO:0006412">
    <property type="term" value="P:translation"/>
    <property type="evidence" value="ECO:0007669"/>
    <property type="project" value="UniProtKB-KW"/>
</dbReference>
<dbReference type="Pfam" id="PF01765">
    <property type="entry name" value="RRF"/>
    <property type="match status" value="1"/>
</dbReference>
<name>A0A1W4XSC9_AGRPL</name>
<keyword evidence="3" id="KW-0648">Protein biosynthesis</keyword>
<keyword evidence="7" id="KW-1185">Reference proteome</keyword>
<gene>
    <name evidence="8" type="primary">LOC108744220</name>
</gene>
<dbReference type="Gene3D" id="3.30.1360.40">
    <property type="match status" value="1"/>
</dbReference>
<dbReference type="GeneID" id="108744220"/>
<dbReference type="PANTHER" id="PTHR20982">
    <property type="entry name" value="RIBOSOME RECYCLING FACTOR"/>
    <property type="match status" value="1"/>
</dbReference>
<dbReference type="OrthoDB" id="407355at2759"/>
<feature type="domain" description="Ribosome recycling factor" evidence="6">
    <location>
        <begin position="93"/>
        <end position="254"/>
    </location>
</feature>
<evidence type="ECO:0000256" key="4">
    <source>
        <dbReference type="ARBA" id="ARBA00033107"/>
    </source>
</evidence>
<dbReference type="InterPro" id="IPR023584">
    <property type="entry name" value="Ribosome_recyc_fac_dom"/>
</dbReference>
<dbReference type="GO" id="GO:0043023">
    <property type="term" value="F:ribosomal large subunit binding"/>
    <property type="evidence" value="ECO:0007669"/>
    <property type="project" value="TreeGrafter"/>
</dbReference>
<evidence type="ECO:0000259" key="6">
    <source>
        <dbReference type="Pfam" id="PF01765"/>
    </source>
</evidence>
<feature type="coiled-coil region" evidence="5">
    <location>
        <begin position="203"/>
        <end position="230"/>
    </location>
</feature>